<dbReference type="PANTHER" id="PTHR21015:SF22">
    <property type="entry name" value="GLYCOSYLTRANSFERASE"/>
    <property type="match status" value="1"/>
</dbReference>
<dbReference type="RefSeq" id="WP_012523142.1">
    <property type="nucleotide sequence ID" value="NC_011144.1"/>
</dbReference>
<name>B4RH56_PHEZH</name>
<dbReference type="KEGG" id="pzu:PHZ_c2595"/>
<evidence type="ECO:0000313" key="4">
    <source>
        <dbReference type="EMBL" id="ACG79004.1"/>
    </source>
</evidence>
<dbReference type="InterPro" id="IPR020023">
    <property type="entry name" value="PseG"/>
</dbReference>
<dbReference type="EMBL" id="CP000747">
    <property type="protein sequence ID" value="ACG79004.1"/>
    <property type="molecule type" value="Genomic_DNA"/>
</dbReference>
<feature type="domain" description="Glycosyl transferase family 28 C-terminal" evidence="3">
    <location>
        <begin position="235"/>
        <end position="292"/>
    </location>
</feature>
<dbReference type="Gene3D" id="3.40.50.11190">
    <property type="match status" value="1"/>
</dbReference>
<organism evidence="4 5">
    <name type="scientific">Phenylobacterium zucineum (strain HLK1)</name>
    <dbReference type="NCBI Taxonomy" id="450851"/>
    <lineage>
        <taxon>Bacteria</taxon>
        <taxon>Pseudomonadati</taxon>
        <taxon>Pseudomonadota</taxon>
        <taxon>Alphaproteobacteria</taxon>
        <taxon>Caulobacterales</taxon>
        <taxon>Caulobacteraceae</taxon>
        <taxon>Phenylobacterium</taxon>
    </lineage>
</organism>
<evidence type="ECO:0000256" key="2">
    <source>
        <dbReference type="PIRSR" id="PIRSR620023-2"/>
    </source>
</evidence>
<reference evidence="4 5" key="1">
    <citation type="journal article" date="2008" name="BMC Genomics">
        <title>Complete genome of Phenylobacterium zucineum - a novel facultative intracellular bacterium isolated from human erythroleukemia cell line K562.</title>
        <authorList>
            <person name="Luo Y."/>
            <person name="Xu X."/>
            <person name="Ding Z."/>
            <person name="Liu Z."/>
            <person name="Zhang B."/>
            <person name="Yan Z."/>
            <person name="Sun J."/>
            <person name="Hu S."/>
            <person name="Hu X."/>
        </authorList>
    </citation>
    <scope>NUCLEOTIDE SEQUENCE [LARGE SCALE GENOMIC DNA]</scope>
    <source>
        <strain evidence="4 5">HLK1</strain>
    </source>
</reference>
<accession>B4RH56</accession>
<keyword evidence="5" id="KW-1185">Reference proteome</keyword>
<evidence type="ECO:0000256" key="1">
    <source>
        <dbReference type="PIRSR" id="PIRSR620023-1"/>
    </source>
</evidence>
<dbReference type="Pfam" id="PF04101">
    <property type="entry name" value="Glyco_tran_28_C"/>
    <property type="match status" value="1"/>
</dbReference>
<dbReference type="Gene3D" id="3.40.50.2000">
    <property type="entry name" value="Glycogen Phosphorylase B"/>
    <property type="match status" value="1"/>
</dbReference>
<dbReference type="NCBIfam" id="TIGR03590">
    <property type="entry name" value="PseG"/>
    <property type="match status" value="1"/>
</dbReference>
<dbReference type="InterPro" id="IPR007235">
    <property type="entry name" value="Glyco_trans_28_C"/>
</dbReference>
<dbReference type="eggNOG" id="COG3980">
    <property type="taxonomic scope" value="Bacteria"/>
</dbReference>
<evidence type="ECO:0000259" key="3">
    <source>
        <dbReference type="Pfam" id="PF04101"/>
    </source>
</evidence>
<evidence type="ECO:0000313" key="5">
    <source>
        <dbReference type="Proteomes" id="UP000001868"/>
    </source>
</evidence>
<dbReference type="OrthoDB" id="9788924at2"/>
<dbReference type="AlphaFoldDB" id="B4RH56"/>
<gene>
    <name evidence="4" type="primary">flmD</name>
    <name evidence="4" type="ordered locus">PHZ_c2595</name>
</gene>
<feature type="active site" description="Proton acceptor" evidence="1">
    <location>
        <position position="23"/>
    </location>
</feature>
<dbReference type="HOGENOM" id="CLU_023406_0_0_5"/>
<sequence>MSLPPGPRILFVVDAGQKVGGGHVMRSLTLAKAMEAQGASYAFLGPPAADELLETFAPDAPRLPAASAEPRDLAAAVGREQFDAIVFDHYQLTERDHRAMAQGRPVMVIDDLADRPLGADLVLDSGPERKAADYDGLVPDGARLLLGPSFAPVRPEFAALREPALAWRGEPVQRLLVSMGLTDVGGITARVVERLRPRIGDCGLDIVTGAGAPSLPGLTKVARRDPRLMLHVDTPHMARLTAEADIGVGAAGSTTWERCTLGLPSIMVVLADNQRPAARSLAEREAAIVIEADAPDFDAAFDRAVMRLLRDADLRRRLAGASAEMCDGLGAGRAAEAFLKLIAARQAA</sequence>
<dbReference type="PANTHER" id="PTHR21015">
    <property type="entry name" value="UDP-N-ACETYLGLUCOSAMINE--N-ACETYLMURAMYL-(PENTAPEPTIDE) PYROPHOSPHORYL-UNDECAPRENOL N-ACETYLGLUCOSAMINE TRANSFERASE 1"/>
    <property type="match status" value="1"/>
</dbReference>
<dbReference type="SUPFAM" id="SSF53756">
    <property type="entry name" value="UDP-Glycosyltransferase/glycogen phosphorylase"/>
    <property type="match status" value="1"/>
</dbReference>
<feature type="binding site" evidence="2">
    <location>
        <position position="257"/>
    </location>
    <ligand>
        <name>substrate</name>
    </ligand>
</feature>
<keyword evidence="4" id="KW-0966">Cell projection</keyword>
<dbReference type="Proteomes" id="UP000001868">
    <property type="component" value="Chromosome"/>
</dbReference>
<feature type="binding site" evidence="2">
    <location>
        <position position="154"/>
    </location>
    <ligand>
        <name>substrate</name>
    </ligand>
</feature>
<proteinExistence type="predicted"/>
<dbReference type="STRING" id="450851.PHZ_c2595"/>
<keyword evidence="4" id="KW-0282">Flagellum</keyword>
<dbReference type="GO" id="GO:0016758">
    <property type="term" value="F:hexosyltransferase activity"/>
    <property type="evidence" value="ECO:0007669"/>
    <property type="project" value="InterPro"/>
</dbReference>
<protein>
    <submittedName>
        <fullName evidence="4">Flagellin modification protein FlmD</fullName>
    </submittedName>
</protein>
<keyword evidence="4" id="KW-0969">Cilium</keyword>